<evidence type="ECO:0000313" key="6">
    <source>
        <dbReference type="Proteomes" id="UP000015101"/>
    </source>
</evidence>
<evidence type="ECO:0000256" key="1">
    <source>
        <dbReference type="ARBA" id="ARBA00022884"/>
    </source>
</evidence>
<accession>T1G716</accession>
<sequence length="317" mass="35413">MSENDSSNLSHKTPVTLLQEICAKKGLKIEYELAANDGPLHRPEFTYVLKAGHLNISASGSSKKQAKHNVALEMLNLMLKPHSVSPCLSTNSLNEEPQYSNPIGKVQELSQKMLWSPPIYEFSLEKGQPHHKLFNCTVSLMKYSMKGYGSSKKLAKRDATTKLLGMLKGQNIINESLLSNGSSDEVSKSNNSSKIYDKLKSAPRLPNLTPNFSQKIARFYQKLRQKPGKTLASLQTLSLNTESINYHDILEMVGQEEQFEILYIDFPELTVKGECQCLVQLSKLKVAICHGTGECKDDAHTDAAHNALQYLKIMTRK</sequence>
<dbReference type="HOGENOM" id="CLU_048292_0_1_1"/>
<dbReference type="OrthoDB" id="10056847at2759"/>
<evidence type="ECO:0000259" key="3">
    <source>
        <dbReference type="PROSITE" id="PS50137"/>
    </source>
</evidence>
<name>T1G716_HELRO</name>
<dbReference type="GO" id="GO:0070920">
    <property type="term" value="P:regulation of regulatory ncRNA processing"/>
    <property type="evidence" value="ECO:0000318"/>
    <property type="project" value="GO_Central"/>
</dbReference>
<dbReference type="SUPFAM" id="SSF54768">
    <property type="entry name" value="dsRNA-binding domain-like"/>
    <property type="match status" value="3"/>
</dbReference>
<dbReference type="EMBL" id="KB097599">
    <property type="protein sequence ID" value="ESN93668.1"/>
    <property type="molecule type" value="Genomic_DNA"/>
</dbReference>
<reference evidence="5" key="3">
    <citation type="submission" date="2015-06" db="UniProtKB">
        <authorList>
            <consortium name="EnsemblMetazoa"/>
        </authorList>
    </citation>
    <scope>IDENTIFICATION</scope>
</reference>
<dbReference type="EMBL" id="AMQM01007347">
    <property type="status" value="NOT_ANNOTATED_CDS"/>
    <property type="molecule type" value="Genomic_DNA"/>
</dbReference>
<dbReference type="CDD" id="cd19864">
    <property type="entry name" value="DSRM_PRKRA-like_rpt3"/>
    <property type="match status" value="1"/>
</dbReference>
<dbReference type="Proteomes" id="UP000015101">
    <property type="component" value="Unassembled WGS sequence"/>
</dbReference>
<dbReference type="STRING" id="6412.T1G716"/>
<dbReference type="GeneID" id="20216863"/>
<keyword evidence="1 2" id="KW-0694">RNA-binding</keyword>
<dbReference type="PROSITE" id="PS50137">
    <property type="entry name" value="DS_RBD"/>
    <property type="match status" value="2"/>
</dbReference>
<dbReference type="Pfam" id="PF00035">
    <property type="entry name" value="dsrm"/>
    <property type="match status" value="2"/>
</dbReference>
<dbReference type="OMA" id="GYSCTWD"/>
<dbReference type="RefSeq" id="XP_009028207.1">
    <property type="nucleotide sequence ID" value="XM_009029959.1"/>
</dbReference>
<dbReference type="GO" id="GO:0016442">
    <property type="term" value="C:RISC complex"/>
    <property type="evidence" value="ECO:0000318"/>
    <property type="project" value="GO_Central"/>
</dbReference>
<feature type="domain" description="DRBM" evidence="3">
    <location>
        <begin position="13"/>
        <end position="80"/>
    </location>
</feature>
<evidence type="ECO:0000313" key="4">
    <source>
        <dbReference type="EMBL" id="ESN93668.1"/>
    </source>
</evidence>
<dbReference type="EnsemblMetazoa" id="HelroT88345">
    <property type="protein sequence ID" value="HelroP88345"/>
    <property type="gene ID" value="HelroG88345"/>
</dbReference>
<dbReference type="KEGG" id="hro:HELRODRAFT_88345"/>
<dbReference type="InterPro" id="IPR014720">
    <property type="entry name" value="dsRBD_dom"/>
</dbReference>
<reference evidence="6" key="1">
    <citation type="submission" date="2012-12" db="EMBL/GenBank/DDBJ databases">
        <authorList>
            <person name="Hellsten U."/>
            <person name="Grimwood J."/>
            <person name="Chapman J.A."/>
            <person name="Shapiro H."/>
            <person name="Aerts A."/>
            <person name="Otillar R.P."/>
            <person name="Terry A.Y."/>
            <person name="Boore J.L."/>
            <person name="Simakov O."/>
            <person name="Marletaz F."/>
            <person name="Cho S.-J."/>
            <person name="Edsinger-Gonzales E."/>
            <person name="Havlak P."/>
            <person name="Kuo D.-H."/>
            <person name="Larsson T."/>
            <person name="Lv J."/>
            <person name="Arendt D."/>
            <person name="Savage R."/>
            <person name="Osoegawa K."/>
            <person name="de Jong P."/>
            <person name="Lindberg D.R."/>
            <person name="Seaver E.C."/>
            <person name="Weisblat D.A."/>
            <person name="Putnam N.H."/>
            <person name="Grigoriev I.V."/>
            <person name="Rokhsar D.S."/>
        </authorList>
    </citation>
    <scope>NUCLEOTIDE SEQUENCE</scope>
</reference>
<dbReference type="CDD" id="cd19862">
    <property type="entry name" value="DSRM_PRKRA-like_rpt1"/>
    <property type="match status" value="1"/>
</dbReference>
<gene>
    <name evidence="5" type="primary">20216863</name>
    <name evidence="4" type="ORF">HELRODRAFT_88345</name>
</gene>
<dbReference type="GO" id="GO:0005737">
    <property type="term" value="C:cytoplasm"/>
    <property type="evidence" value="ECO:0000318"/>
    <property type="project" value="GO_Central"/>
</dbReference>
<dbReference type="PANTHER" id="PTHR46205">
    <property type="entry name" value="LOQUACIOUS, ISOFORM B"/>
    <property type="match status" value="1"/>
</dbReference>
<proteinExistence type="predicted"/>
<dbReference type="CTD" id="20216863"/>
<dbReference type="PANTHER" id="PTHR46205:SF3">
    <property type="entry name" value="LOQUACIOUS, ISOFORM B"/>
    <property type="match status" value="1"/>
</dbReference>
<dbReference type="SMART" id="SM00358">
    <property type="entry name" value="DSRM"/>
    <property type="match status" value="2"/>
</dbReference>
<dbReference type="InParanoid" id="T1G716"/>
<dbReference type="AlphaFoldDB" id="T1G716"/>
<feature type="domain" description="DRBM" evidence="3">
    <location>
        <begin position="101"/>
        <end position="169"/>
    </location>
</feature>
<dbReference type="GO" id="GO:0003725">
    <property type="term" value="F:double-stranded RNA binding"/>
    <property type="evidence" value="ECO:0000318"/>
    <property type="project" value="GO_Central"/>
</dbReference>
<reference evidence="4 6" key="2">
    <citation type="journal article" date="2013" name="Nature">
        <title>Insights into bilaterian evolution from three spiralian genomes.</title>
        <authorList>
            <person name="Simakov O."/>
            <person name="Marletaz F."/>
            <person name="Cho S.J."/>
            <person name="Edsinger-Gonzales E."/>
            <person name="Havlak P."/>
            <person name="Hellsten U."/>
            <person name="Kuo D.H."/>
            <person name="Larsson T."/>
            <person name="Lv J."/>
            <person name="Arendt D."/>
            <person name="Savage R."/>
            <person name="Osoegawa K."/>
            <person name="de Jong P."/>
            <person name="Grimwood J."/>
            <person name="Chapman J.A."/>
            <person name="Shapiro H."/>
            <person name="Aerts A."/>
            <person name="Otillar R.P."/>
            <person name="Terry A.Y."/>
            <person name="Boore J.L."/>
            <person name="Grigoriev I.V."/>
            <person name="Lindberg D.R."/>
            <person name="Seaver E.C."/>
            <person name="Weisblat D.A."/>
            <person name="Putnam N.H."/>
            <person name="Rokhsar D.S."/>
        </authorList>
    </citation>
    <scope>NUCLEOTIDE SEQUENCE</scope>
</reference>
<evidence type="ECO:0000313" key="5">
    <source>
        <dbReference type="EnsemblMetazoa" id="HelroP88345"/>
    </source>
</evidence>
<dbReference type="GO" id="GO:0035197">
    <property type="term" value="F:siRNA binding"/>
    <property type="evidence" value="ECO:0000318"/>
    <property type="project" value="GO_Central"/>
</dbReference>
<dbReference type="Gene3D" id="3.30.160.20">
    <property type="match status" value="3"/>
</dbReference>
<dbReference type="InterPro" id="IPR051247">
    <property type="entry name" value="RLC_Component"/>
</dbReference>
<organism evidence="5 6">
    <name type="scientific">Helobdella robusta</name>
    <name type="common">Californian leech</name>
    <dbReference type="NCBI Taxonomy" id="6412"/>
    <lineage>
        <taxon>Eukaryota</taxon>
        <taxon>Metazoa</taxon>
        <taxon>Spiralia</taxon>
        <taxon>Lophotrochozoa</taxon>
        <taxon>Annelida</taxon>
        <taxon>Clitellata</taxon>
        <taxon>Hirudinea</taxon>
        <taxon>Rhynchobdellida</taxon>
        <taxon>Glossiphoniidae</taxon>
        <taxon>Helobdella</taxon>
    </lineage>
</organism>
<evidence type="ECO:0000256" key="2">
    <source>
        <dbReference type="PROSITE-ProRule" id="PRU00266"/>
    </source>
</evidence>
<dbReference type="FunCoup" id="T1G716">
    <property type="interactions" value="275"/>
</dbReference>
<dbReference type="GO" id="GO:0070578">
    <property type="term" value="C:RISC-loading complex"/>
    <property type="evidence" value="ECO:0000318"/>
    <property type="project" value="GO_Central"/>
</dbReference>
<dbReference type="eggNOG" id="KOG3732">
    <property type="taxonomic scope" value="Eukaryota"/>
</dbReference>
<dbReference type="GO" id="GO:0030422">
    <property type="term" value="P:siRNA processing"/>
    <property type="evidence" value="ECO:0000318"/>
    <property type="project" value="GO_Central"/>
</dbReference>
<protein>
    <recommendedName>
        <fullName evidence="3">DRBM domain-containing protein</fullName>
    </recommendedName>
</protein>
<dbReference type="GO" id="GO:0005634">
    <property type="term" value="C:nucleus"/>
    <property type="evidence" value="ECO:0000318"/>
    <property type="project" value="GO_Central"/>
</dbReference>
<keyword evidence="6" id="KW-1185">Reference proteome</keyword>